<dbReference type="Pfam" id="PF00817">
    <property type="entry name" value="IMS"/>
    <property type="match status" value="1"/>
</dbReference>
<sequence>MFALIDGNNFYASCERVFQPELRGRPLVVLSNNDGCAIARSDEAKALGVTMGQPIHKVPPPIRRRLALRSANFGLYGDIASRINVILRQAAPRVEVYSIDESFLDLAGIRDRRQLAIDLRERVHQWTGIPNCIGIAPTKTLAKLANRVAKEATRKPGSYPADLAGVCDLAALSARELDAVLRATAVGDLWGVGRRWGARLQARGVHTAADLRDAAADDLLAEFGVVMARTHRELQGHACLELEEVEPDRQQIMVSRSFGTWVSDPQDMSEALATFAMRATEKLRARGLTTCAISIFAETDSFKPGLPQHYPSRTGSLASATSDSRIVLTTVRRLFQSFMREGFAYKKAGVCLMDLATPGDLQGDLFTPARVGDDTLMSTLDAINRRFGRGTAGLGASGWQKSPEWASRQNLLSGRFTTSLDDLPKAAC</sequence>
<dbReference type="Pfam" id="PF13438">
    <property type="entry name" value="DUF4113"/>
    <property type="match status" value="1"/>
</dbReference>
<dbReference type="InterPro" id="IPR043128">
    <property type="entry name" value="Rev_trsase/Diguanyl_cyclase"/>
</dbReference>
<evidence type="ECO:0000256" key="1">
    <source>
        <dbReference type="ARBA" id="ARBA00010945"/>
    </source>
</evidence>
<dbReference type="GO" id="GO:0006281">
    <property type="term" value="P:DNA repair"/>
    <property type="evidence" value="ECO:0007669"/>
    <property type="project" value="UniProtKB-KW"/>
</dbReference>
<dbReference type="InterPro" id="IPR017961">
    <property type="entry name" value="DNA_pol_Y-fam_little_finger"/>
</dbReference>
<evidence type="ECO:0000256" key="4">
    <source>
        <dbReference type="ARBA" id="ARBA00023204"/>
    </source>
</evidence>
<evidence type="ECO:0000313" key="8">
    <source>
        <dbReference type="Proteomes" id="UP000028012"/>
    </source>
</evidence>
<evidence type="ECO:0000256" key="3">
    <source>
        <dbReference type="ARBA" id="ARBA00023199"/>
    </source>
</evidence>
<dbReference type="Gene3D" id="3.40.1170.60">
    <property type="match status" value="1"/>
</dbReference>
<gene>
    <name evidence="7" type="ORF">GW15_0221525</name>
</gene>
<keyword evidence="4" id="KW-0234">DNA repair</keyword>
<dbReference type="Pfam" id="PF11799">
    <property type="entry name" value="IMS_C"/>
    <property type="match status" value="1"/>
</dbReference>
<dbReference type="InterPro" id="IPR025188">
    <property type="entry name" value="DUF4113"/>
</dbReference>
<dbReference type="PANTHER" id="PTHR11076">
    <property type="entry name" value="DNA REPAIR POLYMERASE UMUC / TRANSFERASE FAMILY MEMBER"/>
    <property type="match status" value="1"/>
</dbReference>
<dbReference type="PROSITE" id="PS50173">
    <property type="entry name" value="UMUC"/>
    <property type="match status" value="1"/>
</dbReference>
<dbReference type="GO" id="GO:0042276">
    <property type="term" value="P:error-prone translesion synthesis"/>
    <property type="evidence" value="ECO:0007669"/>
    <property type="project" value="TreeGrafter"/>
</dbReference>
<comment type="similarity">
    <text evidence="1">Belongs to the DNA polymerase type-Y family.</text>
</comment>
<dbReference type="SUPFAM" id="SSF56672">
    <property type="entry name" value="DNA/RNA polymerases"/>
    <property type="match status" value="1"/>
</dbReference>
<keyword evidence="3" id="KW-0741">SOS mutagenesis</keyword>
<dbReference type="eggNOG" id="COG0389">
    <property type="taxonomic scope" value="Bacteria"/>
</dbReference>
<dbReference type="HOGENOM" id="CLU_012348_3_0_6"/>
<dbReference type="PANTHER" id="PTHR11076:SF34">
    <property type="entry name" value="PROTEIN UMUC"/>
    <property type="match status" value="1"/>
</dbReference>
<dbReference type="EMBL" id="JPHD02000143">
    <property type="protein sequence ID" value="KGE50346.1"/>
    <property type="molecule type" value="Genomic_DNA"/>
</dbReference>
<dbReference type="Gene3D" id="3.30.1490.100">
    <property type="entry name" value="DNA polymerase, Y-family, little finger domain"/>
    <property type="match status" value="1"/>
</dbReference>
<dbReference type="Gene3D" id="1.10.150.20">
    <property type="entry name" value="5' to 3' exonuclease, C-terminal subdomain"/>
    <property type="match status" value="1"/>
</dbReference>
<comment type="caution">
    <text evidence="7">The sequence shown here is derived from an EMBL/GenBank/DDBJ whole genome shotgun (WGS) entry which is preliminary data.</text>
</comment>
<keyword evidence="2" id="KW-0227">DNA damage</keyword>
<dbReference type="GO" id="GO:0003887">
    <property type="term" value="F:DNA-directed DNA polymerase activity"/>
    <property type="evidence" value="ECO:0007669"/>
    <property type="project" value="TreeGrafter"/>
</dbReference>
<dbReference type="STRING" id="325777.GW15_0221525"/>
<name>A0A098PUJ3_9XANT</name>
<dbReference type="InterPro" id="IPR043502">
    <property type="entry name" value="DNA/RNA_pol_sf"/>
</dbReference>
<evidence type="ECO:0000259" key="6">
    <source>
        <dbReference type="PROSITE" id="PS50173"/>
    </source>
</evidence>
<dbReference type="AlphaFoldDB" id="A0A098PUJ3"/>
<dbReference type="Gene3D" id="3.30.70.270">
    <property type="match status" value="1"/>
</dbReference>
<organism evidence="7 8">
    <name type="scientific">Xanthomonas axonopodis pv. vasculorum</name>
    <dbReference type="NCBI Taxonomy" id="325777"/>
    <lineage>
        <taxon>Bacteria</taxon>
        <taxon>Pseudomonadati</taxon>
        <taxon>Pseudomonadota</taxon>
        <taxon>Gammaproteobacteria</taxon>
        <taxon>Lysobacterales</taxon>
        <taxon>Lysobacteraceae</taxon>
        <taxon>Xanthomonas</taxon>
    </lineage>
</organism>
<reference evidence="7 8" key="1">
    <citation type="submission" date="2014-09" db="EMBL/GenBank/DDBJ databases">
        <title>A draft genome sequence for Xanthomonas axonopodis pv. vasculorum NCPPB 900.</title>
        <authorList>
            <person name="Harrison J."/>
            <person name="Studholme D.J."/>
        </authorList>
    </citation>
    <scope>NUCLEOTIDE SEQUENCE [LARGE SCALE GENOMIC DNA]</scope>
    <source>
        <strain evidence="7 8">NCPPB 900</strain>
    </source>
</reference>
<keyword evidence="5" id="KW-0742">SOS response</keyword>
<dbReference type="CDD" id="cd01700">
    <property type="entry name" value="PolY_Pol_V_umuC"/>
    <property type="match status" value="1"/>
</dbReference>
<dbReference type="InterPro" id="IPR050116">
    <property type="entry name" value="DNA_polymerase-Y"/>
</dbReference>
<evidence type="ECO:0000256" key="5">
    <source>
        <dbReference type="ARBA" id="ARBA00023236"/>
    </source>
</evidence>
<dbReference type="Proteomes" id="UP000028012">
    <property type="component" value="Unassembled WGS sequence"/>
</dbReference>
<dbReference type="InterPro" id="IPR001126">
    <property type="entry name" value="UmuC"/>
</dbReference>
<evidence type="ECO:0000256" key="2">
    <source>
        <dbReference type="ARBA" id="ARBA00022763"/>
    </source>
</evidence>
<dbReference type="GO" id="GO:0005829">
    <property type="term" value="C:cytosol"/>
    <property type="evidence" value="ECO:0007669"/>
    <property type="project" value="TreeGrafter"/>
</dbReference>
<dbReference type="InterPro" id="IPR036775">
    <property type="entry name" value="DNA_pol_Y-fam_lit_finger_sf"/>
</dbReference>
<dbReference type="GO" id="GO:0003684">
    <property type="term" value="F:damaged DNA binding"/>
    <property type="evidence" value="ECO:0007669"/>
    <property type="project" value="InterPro"/>
</dbReference>
<protein>
    <submittedName>
        <fullName evidence="7">DNA polymerase</fullName>
    </submittedName>
</protein>
<evidence type="ECO:0000313" key="7">
    <source>
        <dbReference type="EMBL" id="KGE50346.1"/>
    </source>
</evidence>
<proteinExistence type="inferred from homology"/>
<feature type="domain" description="UmuC" evidence="6">
    <location>
        <begin position="2"/>
        <end position="193"/>
    </location>
</feature>
<dbReference type="GO" id="GO:0009432">
    <property type="term" value="P:SOS response"/>
    <property type="evidence" value="ECO:0007669"/>
    <property type="project" value="UniProtKB-KW"/>
</dbReference>
<accession>A0A098PUJ3</accession>
<dbReference type="RefSeq" id="WP_042825179.1">
    <property type="nucleotide sequence ID" value="NZ_KN173626.1"/>
</dbReference>